<gene>
    <name evidence="3" type="ORF">FHX40_2035</name>
</gene>
<organism evidence="3 4">
    <name type="scientific">Thermopolyspora flexuosa</name>
    <dbReference type="NCBI Taxonomy" id="103836"/>
    <lineage>
        <taxon>Bacteria</taxon>
        <taxon>Bacillati</taxon>
        <taxon>Actinomycetota</taxon>
        <taxon>Actinomycetes</taxon>
        <taxon>Streptosporangiales</taxon>
        <taxon>Streptosporangiaceae</taxon>
        <taxon>Thermopolyspora</taxon>
    </lineage>
</organism>
<proteinExistence type="inferred from homology"/>
<accession>A0A543IXM4</accession>
<dbReference type="PANTHER" id="PTHR43575:SF1">
    <property type="entry name" value="PROTEIN ABCI7, CHLOROPLASTIC"/>
    <property type="match status" value="1"/>
</dbReference>
<dbReference type="OrthoDB" id="9803529at2"/>
<name>A0A543IXM4_9ACTN</name>
<reference evidence="3 4" key="1">
    <citation type="submission" date="2019-06" db="EMBL/GenBank/DDBJ databases">
        <title>Sequencing the genomes of 1000 actinobacteria strains.</title>
        <authorList>
            <person name="Klenk H.-P."/>
        </authorList>
    </citation>
    <scope>NUCLEOTIDE SEQUENCE [LARGE SCALE GENOMIC DNA]</scope>
    <source>
        <strain evidence="3 4">DSM 43186</strain>
    </source>
</reference>
<evidence type="ECO:0000313" key="4">
    <source>
        <dbReference type="Proteomes" id="UP000319213"/>
    </source>
</evidence>
<dbReference type="NCBIfam" id="TIGR01981">
    <property type="entry name" value="sufD"/>
    <property type="match status" value="1"/>
</dbReference>
<dbReference type="InterPro" id="IPR055346">
    <property type="entry name" value="Fe-S_cluster_assembly_SufBD"/>
</dbReference>
<comment type="caution">
    <text evidence="3">The sequence shown here is derived from an EMBL/GenBank/DDBJ whole genome shotgun (WGS) entry which is preliminary data.</text>
</comment>
<evidence type="ECO:0000256" key="1">
    <source>
        <dbReference type="ARBA" id="ARBA00043967"/>
    </source>
</evidence>
<dbReference type="RefSeq" id="WP_142259362.1">
    <property type="nucleotide sequence ID" value="NZ_BMPV01000001.1"/>
</dbReference>
<dbReference type="Proteomes" id="UP000319213">
    <property type="component" value="Unassembled WGS sequence"/>
</dbReference>
<dbReference type="AlphaFoldDB" id="A0A543IXM4"/>
<comment type="similarity">
    <text evidence="1">Belongs to the iron-sulfur cluster assembly SufBD family.</text>
</comment>
<dbReference type="InterPro" id="IPR000825">
    <property type="entry name" value="SUF_FeS_clus_asmbl_SufBD_core"/>
</dbReference>
<dbReference type="Pfam" id="PF01458">
    <property type="entry name" value="SUFBD_core"/>
    <property type="match status" value="1"/>
</dbReference>
<keyword evidence="4" id="KW-1185">Reference proteome</keyword>
<evidence type="ECO:0000259" key="2">
    <source>
        <dbReference type="Pfam" id="PF01458"/>
    </source>
</evidence>
<dbReference type="InterPro" id="IPR011542">
    <property type="entry name" value="SUF_FeS_clus_asmbl_SufD"/>
</dbReference>
<dbReference type="SUPFAM" id="SSF101960">
    <property type="entry name" value="Stabilizer of iron transporter SufD"/>
    <property type="match status" value="1"/>
</dbReference>
<protein>
    <submittedName>
        <fullName evidence="3">Fe-S cluster assembly protein SufD</fullName>
    </submittedName>
</protein>
<dbReference type="PANTHER" id="PTHR43575">
    <property type="entry name" value="PROTEIN ABCI7, CHLOROPLASTIC"/>
    <property type="match status" value="1"/>
</dbReference>
<feature type="domain" description="SUF system FeS cluster assembly SufBD core" evidence="2">
    <location>
        <begin position="131"/>
        <end position="356"/>
    </location>
</feature>
<dbReference type="EMBL" id="VFPQ01000001">
    <property type="protein sequence ID" value="TQM75329.1"/>
    <property type="molecule type" value="Genomic_DNA"/>
</dbReference>
<dbReference type="InterPro" id="IPR037284">
    <property type="entry name" value="SUF_FeS_clus_asmbl_SufBD_sf"/>
</dbReference>
<sequence>MGLETVKPLSTRRDALAVDAATLSAGDLDRLFPVPTGREEDWRFTPLSRLKGLHNGTAEPSGSVAVEVDAPDQVMVDSAGREDPRVGRAFQPADRVAAQAYVSFEKAVIITVPANETLDRPITVRVRGEGGGAAYGHLVVNVGELAEATVVIEHTGSAAYADNVEFVIGDGATLRVVSLQEWEDDAVHVSHHHTRLGRDSVFRSFVATLGGDLVRLSPSIAYTAPGADAELYGLYFADAGQHLEHRILVDHTVPNCRSNVLYKGALQGEGAHTVWIGDVIIRAEATGTDTYEYNRNLVLTDGARADSVPNLEILTGEVVGAGHASASGRLEDEHLFYLQSRGVPYEEARRLVIMGFFGELIERISVPELRERVLAAVEAELEK</sequence>
<dbReference type="GO" id="GO:0016226">
    <property type="term" value="P:iron-sulfur cluster assembly"/>
    <property type="evidence" value="ECO:0007669"/>
    <property type="project" value="InterPro"/>
</dbReference>
<evidence type="ECO:0000313" key="3">
    <source>
        <dbReference type="EMBL" id="TQM75329.1"/>
    </source>
</evidence>